<dbReference type="GO" id="GO:0015666">
    <property type="term" value="F:restriction endodeoxyribonuclease activity"/>
    <property type="evidence" value="ECO:0007669"/>
    <property type="project" value="TreeGrafter"/>
</dbReference>
<dbReference type="SUPFAM" id="SSF52980">
    <property type="entry name" value="Restriction endonuclease-like"/>
    <property type="match status" value="1"/>
</dbReference>
<feature type="region of interest" description="Disordered" evidence="1">
    <location>
        <begin position="121"/>
        <end position="140"/>
    </location>
</feature>
<dbReference type="GO" id="GO:0003677">
    <property type="term" value="F:DNA binding"/>
    <property type="evidence" value="ECO:0007669"/>
    <property type="project" value="InterPro"/>
</dbReference>
<dbReference type="Proteomes" id="UP000008701">
    <property type="component" value="Chromosome"/>
</dbReference>
<protein>
    <submittedName>
        <fullName evidence="3">Restriction endonuclease</fullName>
    </submittedName>
</protein>
<reference evidence="3 4" key="1">
    <citation type="submission" date="2006-12" db="EMBL/GenBank/DDBJ databases">
        <title>Complete sequence of Chlorobium phaeobacteroides DSM 266.</title>
        <authorList>
            <consortium name="US DOE Joint Genome Institute"/>
            <person name="Copeland A."/>
            <person name="Lucas S."/>
            <person name="Lapidus A."/>
            <person name="Barry K."/>
            <person name="Detter J.C."/>
            <person name="Glavina del Rio T."/>
            <person name="Hammon N."/>
            <person name="Israni S."/>
            <person name="Pitluck S."/>
            <person name="Goltsman E."/>
            <person name="Schmutz J."/>
            <person name="Larimer F."/>
            <person name="Land M."/>
            <person name="Hauser L."/>
            <person name="Mikhailova N."/>
            <person name="Li T."/>
            <person name="Overmann J."/>
            <person name="Bryant D.A."/>
            <person name="Richardson P."/>
        </authorList>
    </citation>
    <scope>NUCLEOTIDE SEQUENCE [LARGE SCALE GENOMIC DNA]</scope>
    <source>
        <strain evidence="3 4">DSM 266</strain>
    </source>
</reference>
<dbReference type="KEGG" id="cph:Cpha266_1614"/>
<dbReference type="STRING" id="290317.Cpha266_1614"/>
<evidence type="ECO:0000313" key="4">
    <source>
        <dbReference type="Proteomes" id="UP000008701"/>
    </source>
</evidence>
<dbReference type="InterPro" id="IPR011856">
    <property type="entry name" value="tRNA_endonuc-like_dom_sf"/>
</dbReference>
<dbReference type="PANTHER" id="PTHR30015:SF7">
    <property type="entry name" value="TYPE IV METHYL-DIRECTED RESTRICTION ENZYME ECOKMRR"/>
    <property type="match status" value="1"/>
</dbReference>
<keyword evidence="4" id="KW-1185">Reference proteome</keyword>
<dbReference type="Gene3D" id="3.40.1350.10">
    <property type="match status" value="1"/>
</dbReference>
<keyword evidence="3" id="KW-0378">Hydrolase</keyword>
<dbReference type="PANTHER" id="PTHR30015">
    <property type="entry name" value="MRR RESTRICTION SYSTEM PROTEIN"/>
    <property type="match status" value="1"/>
</dbReference>
<keyword evidence="3" id="KW-0255">Endonuclease</keyword>
<name>A1BGV8_CHLPD</name>
<feature type="domain" description="Restriction endonuclease type IV Mrr" evidence="2">
    <location>
        <begin position="448"/>
        <end position="563"/>
    </location>
</feature>
<evidence type="ECO:0000256" key="1">
    <source>
        <dbReference type="SAM" id="MobiDB-lite"/>
    </source>
</evidence>
<dbReference type="InterPro" id="IPR007560">
    <property type="entry name" value="Restrct_endonuc_IV_Mrr"/>
</dbReference>
<dbReference type="EMBL" id="CP000492">
    <property type="protein sequence ID" value="ABL65635.1"/>
    <property type="molecule type" value="Genomic_DNA"/>
</dbReference>
<dbReference type="GO" id="GO:0009307">
    <property type="term" value="P:DNA restriction-modification system"/>
    <property type="evidence" value="ECO:0007669"/>
    <property type="project" value="InterPro"/>
</dbReference>
<organism evidence="3 4">
    <name type="scientific">Chlorobium phaeobacteroides (strain DSM 266 / SMG 266 / 2430)</name>
    <dbReference type="NCBI Taxonomy" id="290317"/>
    <lineage>
        <taxon>Bacteria</taxon>
        <taxon>Pseudomonadati</taxon>
        <taxon>Chlorobiota</taxon>
        <taxon>Chlorobiia</taxon>
        <taxon>Chlorobiales</taxon>
        <taxon>Chlorobiaceae</taxon>
        <taxon>Chlorobium/Pelodictyon group</taxon>
        <taxon>Chlorobium</taxon>
    </lineage>
</organism>
<dbReference type="OrthoDB" id="9803736at2"/>
<dbReference type="eggNOG" id="COG1715">
    <property type="taxonomic scope" value="Bacteria"/>
</dbReference>
<dbReference type="RefSeq" id="WP_011745445.1">
    <property type="nucleotide sequence ID" value="NC_008639.1"/>
</dbReference>
<dbReference type="HOGENOM" id="CLU_032125_1_0_10"/>
<evidence type="ECO:0000313" key="3">
    <source>
        <dbReference type="EMBL" id="ABL65635.1"/>
    </source>
</evidence>
<dbReference type="Pfam" id="PF04471">
    <property type="entry name" value="Mrr_cat"/>
    <property type="match status" value="1"/>
</dbReference>
<keyword evidence="3" id="KW-0540">Nuclease</keyword>
<dbReference type="AlphaFoldDB" id="A1BGV8"/>
<dbReference type="InterPro" id="IPR011335">
    <property type="entry name" value="Restrct_endonuc-II-like"/>
</dbReference>
<gene>
    <name evidence="3" type="ordered locus">Cpha266_1614</name>
</gene>
<proteinExistence type="predicted"/>
<evidence type="ECO:0000259" key="2">
    <source>
        <dbReference type="Pfam" id="PF04471"/>
    </source>
</evidence>
<accession>A1BGV8</accession>
<sequence length="585" mass="65667">MKTRIGQLSLNYSARGIPTYTLELWHDGLKKHRLIRGESESIVNLKATLQVEEWEERWAVIDAKERDRSQKLAGKRQIEENKSLAVERTAEAQQELERLNSLLKATLAVDDTIDWEKLKDKTPYPEKKPVMPPTPREPVLPQMPSEPLRGDQKYIPSLGILDKLIVSRKERAVSEKLALFASDHKSWQDEVAIITRTHTAALLVHGKSVAAMREEHEKQVSAWDKRRNEYLNKQSATHAEVDAKRTTYESSDPDAITEYCDLVLSSSRYPVYFPQEYDLDYDAATKTIIVDYRLPAPDDLPRLKAVKYVASRDEFEEQYISEAQSSKLYDDILYQVVLRTVHELFEADIISAIETIVFNGIVTSTDRTTGKPTTACVLSLRANRAEFLEINLSQVDPKACFKSLKGVGSSKLHGLSPVPPIMQLRRDDGRFVSAYEVANTLDSSVNLAAMDWEDFEHLIREIFEKEFSSSGGEVKVTQASRDGGVDAIAFDPDPIRGGKIVIQAKRYTNTVGVGAVRDLYGTVVNEGATKGILVTTSDYGPDSYAFANGKPLVLLSGANLLHILEKHGHQARIDIQEARKLTAKL</sequence>
<dbReference type="InterPro" id="IPR052906">
    <property type="entry name" value="Type_IV_Methyl-Rstrct_Enzyme"/>
</dbReference>